<gene>
    <name evidence="2" type="ORF">ENQ76_00305</name>
</gene>
<evidence type="ECO:0000256" key="1">
    <source>
        <dbReference type="SAM" id="SignalP"/>
    </source>
</evidence>
<name>A0A7C2PEZ6_9PLAN</name>
<feature type="signal peptide" evidence="1">
    <location>
        <begin position="1"/>
        <end position="20"/>
    </location>
</feature>
<accession>A0A7C2PEZ6</accession>
<comment type="caution">
    <text evidence="2">The sequence shown here is derived from an EMBL/GenBank/DDBJ whole genome shotgun (WGS) entry which is preliminary data.</text>
</comment>
<evidence type="ECO:0008006" key="3">
    <source>
        <dbReference type="Google" id="ProtNLM"/>
    </source>
</evidence>
<keyword evidence="1" id="KW-0732">Signal</keyword>
<protein>
    <recommendedName>
        <fullName evidence="3">Redoxin domain-containing protein</fullName>
    </recommendedName>
</protein>
<proteinExistence type="predicted"/>
<reference evidence="2" key="1">
    <citation type="journal article" date="2020" name="mSystems">
        <title>Genome- and Community-Level Interaction Insights into Carbon Utilization and Element Cycling Functions of Hydrothermarchaeota in Hydrothermal Sediment.</title>
        <authorList>
            <person name="Zhou Z."/>
            <person name="Liu Y."/>
            <person name="Xu W."/>
            <person name="Pan J."/>
            <person name="Luo Z.H."/>
            <person name="Li M."/>
        </authorList>
    </citation>
    <scope>NUCLEOTIDE SEQUENCE [LARGE SCALE GENOMIC DNA]</scope>
    <source>
        <strain evidence="2">SpSt-339</strain>
    </source>
</reference>
<feature type="chain" id="PRO_5028398999" description="Redoxin domain-containing protein" evidence="1">
    <location>
        <begin position="21"/>
        <end position="182"/>
    </location>
</feature>
<organism evidence="2">
    <name type="scientific">Schlesneria paludicola</name>
    <dbReference type="NCBI Taxonomy" id="360056"/>
    <lineage>
        <taxon>Bacteria</taxon>
        <taxon>Pseudomonadati</taxon>
        <taxon>Planctomycetota</taxon>
        <taxon>Planctomycetia</taxon>
        <taxon>Planctomycetales</taxon>
        <taxon>Planctomycetaceae</taxon>
        <taxon>Schlesneria</taxon>
    </lineage>
</organism>
<dbReference type="EMBL" id="DSOK01000009">
    <property type="protein sequence ID" value="HEN13897.1"/>
    <property type="molecule type" value="Genomic_DNA"/>
</dbReference>
<evidence type="ECO:0000313" key="2">
    <source>
        <dbReference type="EMBL" id="HEN13897.1"/>
    </source>
</evidence>
<dbReference type="AlphaFoldDB" id="A0A7C2PEZ6"/>
<sequence length="182" mass="19297">MRKSLSLVVTALLAGGLATAAELQSGLPKGEFVPAFTVLDCSGPSKGDELCYRCKYGNRPVVSIFTRELTPEVTQLTKAIDAAIAKNEDAKMAGFVVLLTDNAKAAASKLEETAAKNSIKNVPLTAFDGTTGPKPYKISDKAEVTVMMWVDSEVKVSKGFGKGELNKAAIDQILADTKTILE</sequence>